<evidence type="ECO:0000313" key="3">
    <source>
        <dbReference type="EMBL" id="WEK40941.1"/>
    </source>
</evidence>
<keyword evidence="1" id="KW-0175">Coiled coil</keyword>
<dbReference type="PANTHER" id="PTHR32309:SF13">
    <property type="entry name" value="FERRIC ENTEROBACTIN TRANSPORT PROTEIN FEPE"/>
    <property type="match status" value="1"/>
</dbReference>
<sequence>MAESKLTYLGPTSQISGLSTRKSWFSRVPIAFLVIVVLPTLITAIYFLLIASPRYVSESSFVVRAPSQPQVSQLGMALQGVGLSAGSTDAYAIHEYVRSADGLRELMTKVDVAAAYDRPGIDPLSRLPRPFASQSFESFRKGFNSFVTIGYDSQTGISTLRVQAFTARDAQRINAALLVSGEGLINRMNARAAADTVAQSQLSVRQAQARLGAAQAALTNFRNREGIIDPARSAVAGSQMISELSVKLATLKAERAQLAADASDSPLVPALDSRIRAFERQIEIEQQKIVGNADSLAPKISVYEELTLEREFADKLLASATAELSTAQVEARRQRLYLDTVVAPDAPDYPKEPRRLWAILTVLTTTLVIYGIGWLVWAGIRESRVEE</sequence>
<dbReference type="AlphaFoldDB" id="A0AAJ6BMQ8"/>
<dbReference type="EMBL" id="CP119326">
    <property type="protein sequence ID" value="WEK40941.1"/>
    <property type="molecule type" value="Genomic_DNA"/>
</dbReference>
<dbReference type="Proteomes" id="UP001213664">
    <property type="component" value="Chromosome"/>
</dbReference>
<evidence type="ECO:0000256" key="2">
    <source>
        <dbReference type="SAM" id="Phobius"/>
    </source>
</evidence>
<reference evidence="3" key="1">
    <citation type="submission" date="2023-03" db="EMBL/GenBank/DDBJ databases">
        <title>Andean soil-derived lignocellulolytic bacterial consortium as a source of novel taxa and putative plastic-active enzymes.</title>
        <authorList>
            <person name="Diaz-Garcia L."/>
            <person name="Chuvochina M."/>
            <person name="Feuerriegel G."/>
            <person name="Bunk B."/>
            <person name="Sproer C."/>
            <person name="Streit W.R."/>
            <person name="Rodriguez L.M."/>
            <person name="Overmann J."/>
            <person name="Jimenez D.J."/>
        </authorList>
    </citation>
    <scope>NUCLEOTIDE SEQUENCE</scope>
    <source>
        <strain evidence="3">MAG 833</strain>
    </source>
</reference>
<feature type="transmembrane region" description="Helical" evidence="2">
    <location>
        <begin position="356"/>
        <end position="380"/>
    </location>
</feature>
<evidence type="ECO:0000256" key="1">
    <source>
        <dbReference type="SAM" id="Coils"/>
    </source>
</evidence>
<feature type="coiled-coil region" evidence="1">
    <location>
        <begin position="204"/>
        <end position="261"/>
    </location>
</feature>
<dbReference type="InterPro" id="IPR050445">
    <property type="entry name" value="Bact_polysacc_biosynth/exp"/>
</dbReference>
<keyword evidence="2" id="KW-0472">Membrane</keyword>
<accession>A0AAJ6BMQ8</accession>
<keyword evidence="2" id="KW-0812">Transmembrane</keyword>
<dbReference type="GO" id="GO:0004713">
    <property type="term" value="F:protein tyrosine kinase activity"/>
    <property type="evidence" value="ECO:0007669"/>
    <property type="project" value="TreeGrafter"/>
</dbReference>
<feature type="transmembrane region" description="Helical" evidence="2">
    <location>
        <begin position="30"/>
        <end position="51"/>
    </location>
</feature>
<keyword evidence="2" id="KW-1133">Transmembrane helix</keyword>
<dbReference type="PANTHER" id="PTHR32309">
    <property type="entry name" value="TYROSINE-PROTEIN KINASE"/>
    <property type="match status" value="1"/>
</dbReference>
<proteinExistence type="predicted"/>
<dbReference type="GO" id="GO:0005886">
    <property type="term" value="C:plasma membrane"/>
    <property type="evidence" value="ECO:0007669"/>
    <property type="project" value="TreeGrafter"/>
</dbReference>
<organism evidence="3 4">
    <name type="scientific">Candidatus Brevundimonas colombiensis</name>
    <dbReference type="NCBI Taxonomy" id="3121376"/>
    <lineage>
        <taxon>Bacteria</taxon>
        <taxon>Pseudomonadati</taxon>
        <taxon>Pseudomonadota</taxon>
        <taxon>Alphaproteobacteria</taxon>
        <taxon>Caulobacterales</taxon>
        <taxon>Caulobacteraceae</taxon>
        <taxon>Brevundimonas</taxon>
    </lineage>
</organism>
<protein>
    <submittedName>
        <fullName evidence="3">Chain-length determining protein</fullName>
    </submittedName>
</protein>
<gene>
    <name evidence="3" type="ORF">P0Y50_04855</name>
</gene>
<evidence type="ECO:0000313" key="4">
    <source>
        <dbReference type="Proteomes" id="UP001213664"/>
    </source>
</evidence>
<name>A0AAJ6BMQ8_9CAUL</name>